<evidence type="ECO:0000313" key="1">
    <source>
        <dbReference type="EMBL" id="KAG8650780.1"/>
    </source>
</evidence>
<dbReference type="EMBL" id="CM004393">
    <property type="protein sequence ID" value="KAG8650780.1"/>
    <property type="molecule type" value="Genomic_DNA"/>
</dbReference>
<reference evidence="2" key="1">
    <citation type="journal article" date="2016" name="Nat. Biotechnol.">
        <title>Sequencing wild and cultivated cassava and related species reveals extensive interspecific hybridization and genetic diversity.</title>
        <authorList>
            <person name="Bredeson J.V."/>
            <person name="Lyons J.B."/>
            <person name="Prochnik S.E."/>
            <person name="Wu G.A."/>
            <person name="Ha C.M."/>
            <person name="Edsinger-Gonzales E."/>
            <person name="Grimwood J."/>
            <person name="Schmutz J."/>
            <person name="Rabbi I.Y."/>
            <person name="Egesi C."/>
            <person name="Nauluvula P."/>
            <person name="Lebot V."/>
            <person name="Ndunguru J."/>
            <person name="Mkamilo G."/>
            <person name="Bart R.S."/>
            <person name="Setter T.L."/>
            <person name="Gleadow R.M."/>
            <person name="Kulakow P."/>
            <person name="Ferguson M.E."/>
            <person name="Rounsley S."/>
            <person name="Rokhsar D.S."/>
        </authorList>
    </citation>
    <scope>NUCLEOTIDE SEQUENCE [LARGE SCALE GENOMIC DNA]</scope>
    <source>
        <strain evidence="2">cv. AM560-2</strain>
    </source>
</reference>
<comment type="caution">
    <text evidence="1">The sequence shown here is derived from an EMBL/GenBank/DDBJ whole genome shotgun (WGS) entry which is preliminary data.</text>
</comment>
<sequence>MVQTLMWGPILPKKIPHKHQSLMQIIHASLLRISMARKWFSRSQTTDHSPRIKKAMHLSLNSCSHHDFNSPTTTLTPDPNISAQASAELVVIGMCSQHEQNSSLNIGDLERTPLPQKDKEAKNLDISTHIRPYEENPSAK</sequence>
<accession>A0ACB7HFN4</accession>
<keyword evidence="2" id="KW-1185">Reference proteome</keyword>
<gene>
    <name evidence="1" type="ORF">MANES_07G072676v8</name>
</gene>
<organism evidence="1 2">
    <name type="scientific">Manihot esculenta</name>
    <name type="common">Cassava</name>
    <name type="synonym">Jatropha manihot</name>
    <dbReference type="NCBI Taxonomy" id="3983"/>
    <lineage>
        <taxon>Eukaryota</taxon>
        <taxon>Viridiplantae</taxon>
        <taxon>Streptophyta</taxon>
        <taxon>Embryophyta</taxon>
        <taxon>Tracheophyta</taxon>
        <taxon>Spermatophyta</taxon>
        <taxon>Magnoliopsida</taxon>
        <taxon>eudicotyledons</taxon>
        <taxon>Gunneridae</taxon>
        <taxon>Pentapetalae</taxon>
        <taxon>rosids</taxon>
        <taxon>fabids</taxon>
        <taxon>Malpighiales</taxon>
        <taxon>Euphorbiaceae</taxon>
        <taxon>Crotonoideae</taxon>
        <taxon>Manihoteae</taxon>
        <taxon>Manihot</taxon>
    </lineage>
</organism>
<proteinExistence type="predicted"/>
<evidence type="ECO:0000313" key="2">
    <source>
        <dbReference type="Proteomes" id="UP000091857"/>
    </source>
</evidence>
<dbReference type="Proteomes" id="UP000091857">
    <property type="component" value="Chromosome 7"/>
</dbReference>
<protein>
    <submittedName>
        <fullName evidence="1">Uncharacterized protein</fullName>
    </submittedName>
</protein>
<name>A0ACB7HFN4_MANES</name>